<proteinExistence type="predicted"/>
<dbReference type="Pfam" id="PF07386">
    <property type="entry name" value="DUF1499"/>
    <property type="match status" value="1"/>
</dbReference>
<dbReference type="InterPro" id="IPR010865">
    <property type="entry name" value="DUF1499"/>
</dbReference>
<dbReference type="OrthoDB" id="1523552at2"/>
<keyword evidence="1" id="KW-1133">Transmembrane helix</keyword>
<keyword evidence="3" id="KW-1185">Reference proteome</keyword>
<accession>A0A5R8MLD9</accession>
<reference evidence="2 3" key="1">
    <citation type="journal article" date="2007" name="Int. J. Syst. Evol. Microbiol.">
        <title>Halomonas saccharevitans sp. nov., Halomonas arcis sp. nov. and Halomonas subterranea sp. nov., halophilic bacteria isolated from hypersaline environments of China.</title>
        <authorList>
            <person name="Xu X.W."/>
            <person name="Wu Y.H."/>
            <person name="Zhou Z."/>
            <person name="Wang C.S."/>
            <person name="Zhou Y.G."/>
            <person name="Zhang H.B."/>
            <person name="Wang Y."/>
            <person name="Wu M."/>
        </authorList>
    </citation>
    <scope>NUCLEOTIDE SEQUENCE [LARGE SCALE GENOMIC DNA]</scope>
    <source>
        <strain evidence="2 3">TBZ3</strain>
    </source>
</reference>
<gene>
    <name evidence="2" type="ORF">FEI13_02685</name>
</gene>
<dbReference type="AlphaFoldDB" id="A0A5R8MLD9"/>
<feature type="transmembrane region" description="Helical" evidence="1">
    <location>
        <begin position="57"/>
        <end position="78"/>
    </location>
</feature>
<dbReference type="RefSeq" id="WP_138179285.1">
    <property type="nucleotide sequence ID" value="NZ_VBUI01000003.1"/>
</dbReference>
<organism evidence="2 3">
    <name type="scientific">Halomonas urmiana</name>
    <dbReference type="NCBI Taxonomy" id="490901"/>
    <lineage>
        <taxon>Bacteria</taxon>
        <taxon>Pseudomonadati</taxon>
        <taxon>Pseudomonadota</taxon>
        <taxon>Gammaproteobacteria</taxon>
        <taxon>Oceanospirillales</taxon>
        <taxon>Halomonadaceae</taxon>
        <taxon>Halomonas</taxon>
    </lineage>
</organism>
<feature type="transmembrane region" description="Helical" evidence="1">
    <location>
        <begin position="15"/>
        <end position="37"/>
    </location>
</feature>
<feature type="transmembrane region" description="Helical" evidence="1">
    <location>
        <begin position="85"/>
        <end position="103"/>
    </location>
</feature>
<dbReference type="EMBL" id="VBUI01000003">
    <property type="protein sequence ID" value="TLF53029.1"/>
    <property type="molecule type" value="Genomic_DNA"/>
</dbReference>
<keyword evidence="1" id="KW-0472">Membrane</keyword>
<evidence type="ECO:0000256" key="1">
    <source>
        <dbReference type="SAM" id="Phobius"/>
    </source>
</evidence>
<sequence>MTSRRTPSTRQGQGVAFKVAIAGGILAGLAALSMAGAGPAYRLEMLSLGEAFSLLRYGALVALGAAGLGAVSLLIAAFTRRALPALLAALVILAGLALVAVPWQQLQQARSVPPIHDITTDLEDPPAFEALVEAREVAPNAVAYPGEATAKQQREGYPGLGPLVLQAPPAAVREAVGAVAREAGWEIAAVTDGRLEATDTTFWFGFKDDVVIRLSETDDGVRVDMRSASRLGTSDVGTNAARIRSTLEALEARVGG</sequence>
<keyword evidence="1" id="KW-0812">Transmembrane</keyword>
<evidence type="ECO:0000313" key="3">
    <source>
        <dbReference type="Proteomes" id="UP000306973"/>
    </source>
</evidence>
<dbReference type="Proteomes" id="UP000306973">
    <property type="component" value="Unassembled WGS sequence"/>
</dbReference>
<protein>
    <submittedName>
        <fullName evidence="2">DUF1499 domain-containing protein</fullName>
    </submittedName>
</protein>
<evidence type="ECO:0000313" key="2">
    <source>
        <dbReference type="EMBL" id="TLF53029.1"/>
    </source>
</evidence>
<name>A0A5R8MLD9_9GAMM</name>
<comment type="caution">
    <text evidence="2">The sequence shown here is derived from an EMBL/GenBank/DDBJ whole genome shotgun (WGS) entry which is preliminary data.</text>
</comment>